<gene>
    <name evidence="2" type="ORF">SCA03_52710</name>
</gene>
<protein>
    <recommendedName>
        <fullName evidence="1">DUF397 domain-containing protein</fullName>
    </recommendedName>
</protein>
<organism evidence="2 3">
    <name type="scientific">Streptomyces cacaoi</name>
    <dbReference type="NCBI Taxonomy" id="1898"/>
    <lineage>
        <taxon>Bacteria</taxon>
        <taxon>Bacillati</taxon>
        <taxon>Actinomycetota</taxon>
        <taxon>Actinomycetes</taxon>
        <taxon>Kitasatosporales</taxon>
        <taxon>Streptomycetaceae</taxon>
        <taxon>Streptomyces</taxon>
    </lineage>
</organism>
<accession>A0A4Y3RA98</accession>
<name>A0A4Y3RA98_STRCI</name>
<feature type="domain" description="DUF397" evidence="1">
    <location>
        <begin position="9"/>
        <end position="65"/>
    </location>
</feature>
<sequence length="67" mass="6965">MFEQQRATAWVRSSYSDSAGGQCVEWAPGLVSVVGAVCVRDGKDRGRGTLGFSTGARAAFVGGVQRG</sequence>
<evidence type="ECO:0000259" key="1">
    <source>
        <dbReference type="Pfam" id="PF04149"/>
    </source>
</evidence>
<dbReference type="InterPro" id="IPR007278">
    <property type="entry name" value="DUF397"/>
</dbReference>
<dbReference type="AlphaFoldDB" id="A0A4Y3RA98"/>
<comment type="caution">
    <text evidence="2">The sequence shown here is derived from an EMBL/GenBank/DDBJ whole genome shotgun (WGS) entry which is preliminary data.</text>
</comment>
<dbReference type="EMBL" id="BJMM01000035">
    <property type="protein sequence ID" value="GEB52720.1"/>
    <property type="molecule type" value="Genomic_DNA"/>
</dbReference>
<reference evidence="2 3" key="1">
    <citation type="submission" date="2019-06" db="EMBL/GenBank/DDBJ databases">
        <title>Whole genome shotgun sequence of Streptomyces cacaoi subsp. cacaoi NBRC 12748.</title>
        <authorList>
            <person name="Hosoyama A."/>
            <person name="Uohara A."/>
            <person name="Ohji S."/>
            <person name="Ichikawa N."/>
        </authorList>
    </citation>
    <scope>NUCLEOTIDE SEQUENCE [LARGE SCALE GENOMIC DNA]</scope>
    <source>
        <strain evidence="2 3">NBRC 12748</strain>
    </source>
</reference>
<dbReference type="Pfam" id="PF04149">
    <property type="entry name" value="DUF397"/>
    <property type="match status" value="1"/>
</dbReference>
<keyword evidence="3" id="KW-1185">Reference proteome</keyword>
<evidence type="ECO:0000313" key="3">
    <source>
        <dbReference type="Proteomes" id="UP000319210"/>
    </source>
</evidence>
<proteinExistence type="predicted"/>
<evidence type="ECO:0000313" key="2">
    <source>
        <dbReference type="EMBL" id="GEB52720.1"/>
    </source>
</evidence>
<dbReference type="OrthoDB" id="4562195at2"/>
<dbReference type="Proteomes" id="UP000319210">
    <property type="component" value="Unassembled WGS sequence"/>
</dbReference>
<dbReference type="RefSeq" id="WP_086818305.1">
    <property type="nucleotide sequence ID" value="NZ_BJMM01000035.1"/>
</dbReference>